<protein>
    <recommendedName>
        <fullName evidence="4">Prepilin-type N-terminal cleavage/methylation domain-containing protein</fullName>
    </recommendedName>
</protein>
<proteinExistence type="predicted"/>
<reference evidence="2 3" key="1">
    <citation type="submission" date="2006-02" db="EMBL/GenBank/DDBJ databases">
        <authorList>
            <person name="Pinhassi J."/>
            <person name="Pedros-Alio C."/>
            <person name="Ferriera S."/>
            <person name="Johnson J."/>
            <person name="Kravitz S."/>
            <person name="Halpern A."/>
            <person name="Remington K."/>
            <person name="Beeson K."/>
            <person name="Tran B."/>
            <person name="Rogers Y.-H."/>
            <person name="Friedman R."/>
            <person name="Venter J.C."/>
        </authorList>
    </citation>
    <scope>NUCLEOTIDE SEQUENCE [LARGE SCALE GENOMIC DNA]</scope>
    <source>
        <strain evidence="2 3">MED92</strain>
    </source>
</reference>
<evidence type="ECO:0000313" key="2">
    <source>
        <dbReference type="EMBL" id="EAR61210.1"/>
    </source>
</evidence>
<accession>A0A7U8GSL6</accession>
<dbReference type="AlphaFoldDB" id="A0A7U8GSL6"/>
<dbReference type="NCBIfam" id="TIGR02532">
    <property type="entry name" value="IV_pilin_GFxxxE"/>
    <property type="match status" value="1"/>
</dbReference>
<dbReference type="SUPFAM" id="SSF54523">
    <property type="entry name" value="Pili subunits"/>
    <property type="match status" value="1"/>
</dbReference>
<dbReference type="InterPro" id="IPR045584">
    <property type="entry name" value="Pilin-like"/>
</dbReference>
<evidence type="ECO:0008006" key="4">
    <source>
        <dbReference type="Google" id="ProtNLM"/>
    </source>
</evidence>
<name>A0A7U8GSL6_NEPCE</name>
<feature type="transmembrane region" description="Helical" evidence="1">
    <location>
        <begin position="6"/>
        <end position="28"/>
    </location>
</feature>
<evidence type="ECO:0000313" key="3">
    <source>
        <dbReference type="Proteomes" id="UP000002171"/>
    </source>
</evidence>
<comment type="caution">
    <text evidence="2">The sequence shown here is derived from an EMBL/GenBank/DDBJ whole genome shotgun (WGS) entry which is preliminary data.</text>
</comment>
<evidence type="ECO:0000256" key="1">
    <source>
        <dbReference type="SAM" id="Phobius"/>
    </source>
</evidence>
<keyword evidence="1" id="KW-1133">Transmembrane helix</keyword>
<keyword evidence="3" id="KW-1185">Reference proteome</keyword>
<organism evidence="2 3">
    <name type="scientific">Neptuniibacter caesariensis</name>
    <dbReference type="NCBI Taxonomy" id="207954"/>
    <lineage>
        <taxon>Bacteria</taxon>
        <taxon>Pseudomonadati</taxon>
        <taxon>Pseudomonadota</taxon>
        <taxon>Gammaproteobacteria</taxon>
        <taxon>Oceanospirillales</taxon>
        <taxon>Oceanospirillaceae</taxon>
        <taxon>Neptuniibacter</taxon>
    </lineage>
</organism>
<dbReference type="InterPro" id="IPR012902">
    <property type="entry name" value="N_methyl_site"/>
</dbReference>
<dbReference type="Proteomes" id="UP000002171">
    <property type="component" value="Unassembled WGS sequence"/>
</dbReference>
<sequence length="168" mass="19363">MRLNSGFSLLELVVSILIISVLMTFGYIKLESMAEGIERVSFDGARNNIQAQLTIRVTEWYAKQQNVVAEELTGTNPVELIQLRPSNYRGELKLEELDEAPPEHWYFVTDNSWLVYKAKRIENLENEFEMENIIPFQIRIRFGQAEQTQGLAVGADLQALYAYKWTAD</sequence>
<gene>
    <name evidence="2" type="ORF">MED92_05129</name>
</gene>
<dbReference type="Pfam" id="PF07963">
    <property type="entry name" value="N_methyl"/>
    <property type="match status" value="1"/>
</dbReference>
<keyword evidence="1" id="KW-0812">Transmembrane</keyword>
<keyword evidence="1" id="KW-0472">Membrane</keyword>
<dbReference type="RefSeq" id="WP_007021492.1">
    <property type="nucleotide sequence ID" value="NZ_CH724126.1"/>
</dbReference>
<dbReference type="EMBL" id="AAOW01000010">
    <property type="protein sequence ID" value="EAR61210.1"/>
    <property type="molecule type" value="Genomic_DNA"/>
</dbReference>
<dbReference type="OrthoDB" id="6119010at2"/>